<sequence length="456" mass="52268">MKYDLYIRYSNVQNDFEKVRDSKDRSFIMATDFSMKMDDLIDGIDFLMKQFPFIVVSEDELVTSMMQARELHPFTDIKVEIPIDTEAIYCLSLSNLHEYEVVYLNASSYPQQSPSIDEKVATIQKEVNTHHRVLVLIQKVKAFLNHFNPSIPRLYEVELENGGIRESELLLDQPINLSSDVKIAIIVHGFLSASERNFEALKKEILERNHYDKVIGYSYATTHASIVQHGKKLYEVLCETDLLQEGHQVDIYAHSLGGLLTRSMINHEGIRVCFCIHNVVLAGVPNLGTPLAQYGNQLFSEEGWNVAELLFHIVRDLIQYGEEAFPIYEAFLGEAALLQSSSPVLADMSPHSLFIRHLNQTTFHITGQVFLIGYCIPETGDGDSFFMKSYRHFLHKSQIFQDSKHDGVIPYKSSSYRFLGQPKPIVISEETPGWHTWYFSKKERVTHIVDKVLHSP</sequence>
<comment type="caution">
    <text evidence="2">The sequence shown here is derived from an EMBL/GenBank/DDBJ whole genome shotgun (WGS) entry which is preliminary data.</text>
</comment>
<dbReference type="RefSeq" id="WP_160847241.1">
    <property type="nucleotide sequence ID" value="NZ_WMEQ01000014.1"/>
</dbReference>
<evidence type="ECO:0000313" key="3">
    <source>
        <dbReference type="Proteomes" id="UP000468638"/>
    </source>
</evidence>
<name>A0A6I5A4A9_9BACI</name>
<dbReference type="Gene3D" id="3.40.50.1820">
    <property type="entry name" value="alpha/beta hydrolase"/>
    <property type="match status" value="1"/>
</dbReference>
<organism evidence="2 3">
    <name type="scientific">Pontibacillus yanchengensis</name>
    <dbReference type="NCBI Taxonomy" id="462910"/>
    <lineage>
        <taxon>Bacteria</taxon>
        <taxon>Bacillati</taxon>
        <taxon>Bacillota</taxon>
        <taxon>Bacilli</taxon>
        <taxon>Bacillales</taxon>
        <taxon>Bacillaceae</taxon>
        <taxon>Pontibacillus</taxon>
    </lineage>
</organism>
<dbReference type="PANTHER" id="PTHR37946:SF1">
    <property type="entry name" value="SLL1969 PROTEIN"/>
    <property type="match status" value="1"/>
</dbReference>
<dbReference type="Pfam" id="PF24096">
    <property type="entry name" value="DUF7379"/>
    <property type="match status" value="1"/>
</dbReference>
<reference evidence="2 3" key="1">
    <citation type="submission" date="2019-11" db="EMBL/GenBank/DDBJ databases">
        <title>Genome sequences of 17 halophilic strains isolated from different environments.</title>
        <authorList>
            <person name="Furrow R.E."/>
        </authorList>
    </citation>
    <scope>NUCLEOTIDE SEQUENCE [LARGE SCALE GENOMIC DNA]</scope>
    <source>
        <strain evidence="2 3">22514_16_FS</strain>
    </source>
</reference>
<dbReference type="OrthoDB" id="9775557at2"/>
<gene>
    <name evidence="2" type="ORF">GLW05_16385</name>
</gene>
<feature type="domain" description="DUF7379" evidence="1">
    <location>
        <begin position="186"/>
        <end position="359"/>
    </location>
</feature>
<accession>A0A6I5A4A9</accession>
<dbReference type="AlphaFoldDB" id="A0A6I5A4A9"/>
<evidence type="ECO:0000313" key="2">
    <source>
        <dbReference type="EMBL" id="MYL35158.1"/>
    </source>
</evidence>
<protein>
    <recommendedName>
        <fullName evidence="1">DUF7379 domain-containing protein</fullName>
    </recommendedName>
</protein>
<dbReference type="PANTHER" id="PTHR37946">
    <property type="entry name" value="SLL1969 PROTEIN"/>
    <property type="match status" value="1"/>
</dbReference>
<dbReference type="SUPFAM" id="SSF53474">
    <property type="entry name" value="alpha/beta-Hydrolases"/>
    <property type="match status" value="1"/>
</dbReference>
<dbReference type="InterPro" id="IPR029058">
    <property type="entry name" value="AB_hydrolase_fold"/>
</dbReference>
<evidence type="ECO:0000259" key="1">
    <source>
        <dbReference type="Pfam" id="PF24096"/>
    </source>
</evidence>
<proteinExistence type="predicted"/>
<dbReference type="InterPro" id="IPR055803">
    <property type="entry name" value="DUF7379"/>
</dbReference>
<dbReference type="Proteomes" id="UP000468638">
    <property type="component" value="Unassembled WGS sequence"/>
</dbReference>
<dbReference type="EMBL" id="WMEQ01000014">
    <property type="protein sequence ID" value="MYL35158.1"/>
    <property type="molecule type" value="Genomic_DNA"/>
</dbReference>